<reference evidence="2 3" key="1">
    <citation type="submission" date="2024-11" db="EMBL/GenBank/DDBJ databases">
        <title>Chromosome-level genome assembly of Eucalyptus globulus Labill. provides insights into its genome evolution.</title>
        <authorList>
            <person name="Li X."/>
        </authorList>
    </citation>
    <scope>NUCLEOTIDE SEQUENCE [LARGE SCALE GENOMIC DNA]</scope>
    <source>
        <strain evidence="2">CL2024</strain>
        <tissue evidence="2">Fresh tender leaves</tissue>
    </source>
</reference>
<sequence>MEGLGVTGRQLGDGGGGGGGGGGGVAGGDNRFIQRRRRRGCSGAVGGSDHARQAGNEVQRLQLGFREVGDADSGDDGGWQTATGVTRIGSNVSFDVFRPPKL</sequence>
<organism evidence="2 3">
    <name type="scientific">Eucalyptus globulus</name>
    <name type="common">Tasmanian blue gum</name>
    <dbReference type="NCBI Taxonomy" id="34317"/>
    <lineage>
        <taxon>Eukaryota</taxon>
        <taxon>Viridiplantae</taxon>
        <taxon>Streptophyta</taxon>
        <taxon>Embryophyta</taxon>
        <taxon>Tracheophyta</taxon>
        <taxon>Spermatophyta</taxon>
        <taxon>Magnoliopsida</taxon>
        <taxon>eudicotyledons</taxon>
        <taxon>Gunneridae</taxon>
        <taxon>Pentapetalae</taxon>
        <taxon>rosids</taxon>
        <taxon>malvids</taxon>
        <taxon>Myrtales</taxon>
        <taxon>Myrtaceae</taxon>
        <taxon>Myrtoideae</taxon>
        <taxon>Eucalypteae</taxon>
        <taxon>Eucalyptus</taxon>
    </lineage>
</organism>
<name>A0ABD3KHY2_EUCGL</name>
<feature type="compositionally biased region" description="Gly residues" evidence="1">
    <location>
        <begin position="11"/>
        <end position="27"/>
    </location>
</feature>
<evidence type="ECO:0000256" key="1">
    <source>
        <dbReference type="SAM" id="MobiDB-lite"/>
    </source>
</evidence>
<keyword evidence="3" id="KW-1185">Reference proteome</keyword>
<dbReference type="EMBL" id="JBJKBG010000006">
    <property type="protein sequence ID" value="KAL3735285.1"/>
    <property type="molecule type" value="Genomic_DNA"/>
</dbReference>
<evidence type="ECO:0000313" key="2">
    <source>
        <dbReference type="EMBL" id="KAL3735285.1"/>
    </source>
</evidence>
<dbReference type="AlphaFoldDB" id="A0ABD3KHY2"/>
<gene>
    <name evidence="2" type="ORF">ACJRO7_024419</name>
</gene>
<dbReference type="Proteomes" id="UP001634007">
    <property type="component" value="Unassembled WGS sequence"/>
</dbReference>
<proteinExistence type="predicted"/>
<evidence type="ECO:0000313" key="3">
    <source>
        <dbReference type="Proteomes" id="UP001634007"/>
    </source>
</evidence>
<feature type="compositionally biased region" description="Low complexity" evidence="1">
    <location>
        <begin position="1"/>
        <end position="10"/>
    </location>
</feature>
<accession>A0ABD3KHY2</accession>
<comment type="caution">
    <text evidence="2">The sequence shown here is derived from an EMBL/GenBank/DDBJ whole genome shotgun (WGS) entry which is preliminary data.</text>
</comment>
<protein>
    <submittedName>
        <fullName evidence="2">Uncharacterized protein</fullName>
    </submittedName>
</protein>
<feature type="region of interest" description="Disordered" evidence="1">
    <location>
        <begin position="1"/>
        <end position="31"/>
    </location>
</feature>